<proteinExistence type="inferred from homology"/>
<dbReference type="GO" id="GO:0016757">
    <property type="term" value="F:glycosyltransferase activity"/>
    <property type="evidence" value="ECO:0007669"/>
    <property type="project" value="UniProtKB-KW"/>
</dbReference>
<evidence type="ECO:0000313" key="5">
    <source>
        <dbReference type="EMBL" id="OGK02766.1"/>
    </source>
</evidence>
<protein>
    <recommendedName>
        <fullName evidence="4">Glycosyltransferase 2-like domain-containing protein</fullName>
    </recommendedName>
</protein>
<reference evidence="5 6" key="1">
    <citation type="journal article" date="2016" name="Nat. Commun.">
        <title>Thousands of microbial genomes shed light on interconnected biogeochemical processes in an aquifer system.</title>
        <authorList>
            <person name="Anantharaman K."/>
            <person name="Brown C.T."/>
            <person name="Hug L.A."/>
            <person name="Sharon I."/>
            <person name="Castelle C.J."/>
            <person name="Probst A.J."/>
            <person name="Thomas B.C."/>
            <person name="Singh A."/>
            <person name="Wilkins M.J."/>
            <person name="Karaoz U."/>
            <person name="Brodie E.L."/>
            <person name="Williams K.H."/>
            <person name="Hubbard S.S."/>
            <person name="Banfield J.F."/>
        </authorList>
    </citation>
    <scope>NUCLEOTIDE SEQUENCE [LARGE SCALE GENOMIC DNA]</scope>
</reference>
<gene>
    <name evidence="5" type="ORF">A2519_07440</name>
</gene>
<comment type="similarity">
    <text evidence="1">Belongs to the glycosyltransferase 2 family.</text>
</comment>
<sequence>MDAPFVSIIVPTLNRPDFLRQTLSCIQQQTYRAFEVIVVDQSTPARPTQCADIPDFRYFHLPKQNLPAARNLGISNTRGSIVLFLDDDVSFGPLLAAAHVRAHAANPGAGAVTGRIRLNPPHFYPPQKTYALLDPKSGKYSANCDLDAAGFVTCMSGCNMSLKKKALDAVGPFDANYRGNALYEEIDFSLRLTRKGFHIWFEPAASLTHFRADNGGCRASAGTAYLRAKFRNTGYFFSKNLSLLPGPAFFIALKNEIEFYTREKEGGHRLGEALLHFFSACRGLARGALKRLSGL</sequence>
<dbReference type="CDD" id="cd00761">
    <property type="entry name" value="Glyco_tranf_GTA_type"/>
    <property type="match status" value="1"/>
</dbReference>
<dbReference type="EMBL" id="MFYX01000102">
    <property type="protein sequence ID" value="OGK02766.1"/>
    <property type="molecule type" value="Genomic_DNA"/>
</dbReference>
<evidence type="ECO:0000256" key="2">
    <source>
        <dbReference type="ARBA" id="ARBA00022676"/>
    </source>
</evidence>
<dbReference type="InterPro" id="IPR029044">
    <property type="entry name" value="Nucleotide-diphossugar_trans"/>
</dbReference>
<evidence type="ECO:0000256" key="1">
    <source>
        <dbReference type="ARBA" id="ARBA00006739"/>
    </source>
</evidence>
<comment type="caution">
    <text evidence="5">The sequence shown here is derived from an EMBL/GenBank/DDBJ whole genome shotgun (WGS) entry which is preliminary data.</text>
</comment>
<evidence type="ECO:0000256" key="3">
    <source>
        <dbReference type="ARBA" id="ARBA00022679"/>
    </source>
</evidence>
<keyword evidence="3" id="KW-0808">Transferase</keyword>
<dbReference type="InterPro" id="IPR001173">
    <property type="entry name" value="Glyco_trans_2-like"/>
</dbReference>
<organism evidence="5 6">
    <name type="scientific">Candidatus Raymondbacteria bacterium RIFOXYD12_FULL_49_13</name>
    <dbReference type="NCBI Taxonomy" id="1817890"/>
    <lineage>
        <taxon>Bacteria</taxon>
        <taxon>Raymondiibacteriota</taxon>
    </lineage>
</organism>
<dbReference type="Gene3D" id="3.90.550.10">
    <property type="entry name" value="Spore Coat Polysaccharide Biosynthesis Protein SpsA, Chain A"/>
    <property type="match status" value="1"/>
</dbReference>
<evidence type="ECO:0000313" key="6">
    <source>
        <dbReference type="Proteomes" id="UP000179243"/>
    </source>
</evidence>
<accession>A0A1F7F8C5</accession>
<dbReference type="Pfam" id="PF00535">
    <property type="entry name" value="Glycos_transf_2"/>
    <property type="match status" value="1"/>
</dbReference>
<keyword evidence="2" id="KW-0328">Glycosyltransferase</keyword>
<dbReference type="PANTHER" id="PTHR43179">
    <property type="entry name" value="RHAMNOSYLTRANSFERASE WBBL"/>
    <property type="match status" value="1"/>
</dbReference>
<dbReference type="PANTHER" id="PTHR43179:SF12">
    <property type="entry name" value="GALACTOFURANOSYLTRANSFERASE GLFT2"/>
    <property type="match status" value="1"/>
</dbReference>
<name>A0A1F7F8C5_UNCRA</name>
<dbReference type="SUPFAM" id="SSF53448">
    <property type="entry name" value="Nucleotide-diphospho-sugar transferases"/>
    <property type="match status" value="1"/>
</dbReference>
<dbReference type="AlphaFoldDB" id="A0A1F7F8C5"/>
<dbReference type="Proteomes" id="UP000179243">
    <property type="component" value="Unassembled WGS sequence"/>
</dbReference>
<feature type="domain" description="Glycosyltransferase 2-like" evidence="4">
    <location>
        <begin position="7"/>
        <end position="169"/>
    </location>
</feature>
<evidence type="ECO:0000259" key="4">
    <source>
        <dbReference type="Pfam" id="PF00535"/>
    </source>
</evidence>